<dbReference type="AlphaFoldDB" id="A0A3B0YF24"/>
<feature type="non-terminal residue" evidence="1">
    <location>
        <position position="1"/>
    </location>
</feature>
<proteinExistence type="predicted"/>
<evidence type="ECO:0000313" key="1">
    <source>
        <dbReference type="EMBL" id="VAW74753.1"/>
    </source>
</evidence>
<gene>
    <name evidence="1" type="ORF">MNBD_GAMMA12-3</name>
</gene>
<dbReference type="EMBL" id="UOFL01000063">
    <property type="protein sequence ID" value="VAW74753.1"/>
    <property type="molecule type" value="Genomic_DNA"/>
</dbReference>
<protein>
    <submittedName>
        <fullName evidence="1">Uncharacterized protein</fullName>
    </submittedName>
</protein>
<name>A0A3B0YF24_9ZZZZ</name>
<organism evidence="1">
    <name type="scientific">hydrothermal vent metagenome</name>
    <dbReference type="NCBI Taxonomy" id="652676"/>
    <lineage>
        <taxon>unclassified sequences</taxon>
        <taxon>metagenomes</taxon>
        <taxon>ecological metagenomes</taxon>
    </lineage>
</organism>
<accession>A0A3B0YF24</accession>
<reference evidence="1" key="1">
    <citation type="submission" date="2018-06" db="EMBL/GenBank/DDBJ databases">
        <authorList>
            <person name="Zhirakovskaya E."/>
        </authorList>
    </citation>
    <scope>NUCLEOTIDE SEQUENCE</scope>
</reference>
<sequence length="38" mass="4217">AKINQVVKIKGKNVSALSLARKKGYTRTIKLLKEYGAK</sequence>